<dbReference type="OrthoDB" id="4062651at2759"/>
<accession>A0A9Q1LCI2</accession>
<dbReference type="AlphaFoldDB" id="A0A9Q1LCI2"/>
<evidence type="ECO:0000313" key="2">
    <source>
        <dbReference type="Proteomes" id="UP001152561"/>
    </source>
</evidence>
<evidence type="ECO:0000313" key="1">
    <source>
        <dbReference type="EMBL" id="KAJ8532166.1"/>
    </source>
</evidence>
<keyword evidence="2" id="KW-1185">Reference proteome</keyword>
<reference evidence="2" key="1">
    <citation type="journal article" date="2023" name="Proc. Natl. Acad. Sci. U.S.A.">
        <title>Genomic and structural basis for evolution of tropane alkaloid biosynthesis.</title>
        <authorList>
            <person name="Wanga Y.-J."/>
            <person name="Taina T."/>
            <person name="Yua J.-Y."/>
            <person name="Lia J."/>
            <person name="Xua B."/>
            <person name="Chenc J."/>
            <person name="D'Auriad J.C."/>
            <person name="Huanga J.-P."/>
            <person name="Huanga S.-X."/>
        </authorList>
    </citation>
    <scope>NUCLEOTIDE SEQUENCE [LARGE SCALE GENOMIC DNA]</scope>
    <source>
        <strain evidence="2">cv. KIB-2019</strain>
    </source>
</reference>
<dbReference type="Proteomes" id="UP001152561">
    <property type="component" value="Unassembled WGS sequence"/>
</dbReference>
<sequence length="90" mass="9598">MQLHKEAVTEMMSLAAWCLQGDFTKRPSMTLGVKVLEGLVSVETDIDYDFTSLPDVGAGNQQREATISSVLPSLLSGPRTSAGCAQLALL</sequence>
<dbReference type="EMBL" id="JAJAGQ010000020">
    <property type="protein sequence ID" value="KAJ8532166.1"/>
    <property type="molecule type" value="Genomic_DNA"/>
</dbReference>
<proteinExistence type="predicted"/>
<gene>
    <name evidence="1" type="ORF">K7X08_012089</name>
</gene>
<name>A0A9Q1LCI2_9SOLA</name>
<comment type="caution">
    <text evidence="1">The sequence shown here is derived from an EMBL/GenBank/DDBJ whole genome shotgun (WGS) entry which is preliminary data.</text>
</comment>
<protein>
    <submittedName>
        <fullName evidence="1">Uncharacterized protein</fullName>
    </submittedName>
</protein>
<organism evidence="1 2">
    <name type="scientific">Anisodus acutangulus</name>
    <dbReference type="NCBI Taxonomy" id="402998"/>
    <lineage>
        <taxon>Eukaryota</taxon>
        <taxon>Viridiplantae</taxon>
        <taxon>Streptophyta</taxon>
        <taxon>Embryophyta</taxon>
        <taxon>Tracheophyta</taxon>
        <taxon>Spermatophyta</taxon>
        <taxon>Magnoliopsida</taxon>
        <taxon>eudicotyledons</taxon>
        <taxon>Gunneridae</taxon>
        <taxon>Pentapetalae</taxon>
        <taxon>asterids</taxon>
        <taxon>lamiids</taxon>
        <taxon>Solanales</taxon>
        <taxon>Solanaceae</taxon>
        <taxon>Solanoideae</taxon>
        <taxon>Hyoscyameae</taxon>
        <taxon>Anisodus</taxon>
    </lineage>
</organism>